<keyword evidence="1" id="KW-0732">Signal</keyword>
<evidence type="ECO:0000256" key="1">
    <source>
        <dbReference type="SAM" id="SignalP"/>
    </source>
</evidence>
<protein>
    <submittedName>
        <fullName evidence="3">PorT family protein</fullName>
    </submittedName>
</protein>
<sequence length="272" mass="30819">MKRLIFTALMVSGLAGVMAPRAFAQQDTVVRDTIIKKKRSFSLNMTLNGGENKKSDSTVAASKKGRFVGGITFTRVDWGFSRLIDNGSFNLSPNNDFLDYKGGKTSTFSFDILQFGYRFNSNFKVYVAGGFDWTLIRLRKDITIAKNSNEFVYTDQSPVHFSKNRFSSSYVHIPLNFEFRTSENKNGKRFYLVLGPEVSFLLNGKIKQISAERGKEKQYDSYHFQSVRYGGTVRFGYGGLGLFTKYYFNDMFTTSQQAGLKNMSFGVTFGLN</sequence>
<organism evidence="3 4">
    <name type="scientific">Pedobacter miscanthi</name>
    <dbReference type="NCBI Taxonomy" id="2259170"/>
    <lineage>
        <taxon>Bacteria</taxon>
        <taxon>Pseudomonadati</taxon>
        <taxon>Bacteroidota</taxon>
        <taxon>Sphingobacteriia</taxon>
        <taxon>Sphingobacteriales</taxon>
        <taxon>Sphingobacteriaceae</taxon>
        <taxon>Pedobacter</taxon>
    </lineage>
</organism>
<reference evidence="3 4" key="1">
    <citation type="submission" date="2018-07" db="EMBL/GenBank/DDBJ databases">
        <title>A draft genome of a endophytic bacteria, a new species of Pedobacter.</title>
        <authorList>
            <person name="Zhang Z.D."/>
            <person name="Chen Z.J."/>
        </authorList>
    </citation>
    <scope>NUCLEOTIDE SEQUENCE [LARGE SCALE GENOMIC DNA]</scope>
    <source>
        <strain evidence="3 4">RS10</strain>
    </source>
</reference>
<name>A0A366KNZ3_9SPHI</name>
<feature type="chain" id="PRO_5016688493" evidence="1">
    <location>
        <begin position="25"/>
        <end position="272"/>
    </location>
</feature>
<dbReference type="Pfam" id="PF13568">
    <property type="entry name" value="OMP_b-brl_2"/>
    <property type="match status" value="1"/>
</dbReference>
<dbReference type="Proteomes" id="UP000252081">
    <property type="component" value="Unassembled WGS sequence"/>
</dbReference>
<dbReference type="AlphaFoldDB" id="A0A366KNZ3"/>
<comment type="caution">
    <text evidence="3">The sequence shown here is derived from an EMBL/GenBank/DDBJ whole genome shotgun (WGS) entry which is preliminary data.</text>
</comment>
<keyword evidence="4" id="KW-1185">Reference proteome</keyword>
<feature type="domain" description="Outer membrane protein beta-barrel" evidence="2">
    <location>
        <begin position="106"/>
        <end position="248"/>
    </location>
</feature>
<dbReference type="EMBL" id="QNQU01000022">
    <property type="protein sequence ID" value="RBQ03381.1"/>
    <property type="molecule type" value="Genomic_DNA"/>
</dbReference>
<accession>A0A366KNZ3</accession>
<evidence type="ECO:0000313" key="3">
    <source>
        <dbReference type="EMBL" id="RBQ03381.1"/>
    </source>
</evidence>
<dbReference type="OrthoDB" id="666719at2"/>
<evidence type="ECO:0000259" key="2">
    <source>
        <dbReference type="Pfam" id="PF13568"/>
    </source>
</evidence>
<evidence type="ECO:0000313" key="4">
    <source>
        <dbReference type="Proteomes" id="UP000252081"/>
    </source>
</evidence>
<dbReference type="RefSeq" id="WP_113950915.1">
    <property type="nucleotide sequence ID" value="NZ_QNQU01000022.1"/>
</dbReference>
<feature type="signal peptide" evidence="1">
    <location>
        <begin position="1"/>
        <end position="24"/>
    </location>
</feature>
<dbReference type="InterPro" id="IPR025665">
    <property type="entry name" value="Beta-barrel_OMP_2"/>
</dbReference>
<gene>
    <name evidence="3" type="ORF">DRW42_21565</name>
</gene>
<proteinExistence type="predicted"/>